<dbReference type="EMBL" id="VFPH01000001">
    <property type="protein sequence ID" value="TQM42853.1"/>
    <property type="molecule type" value="Genomic_DNA"/>
</dbReference>
<accession>A0A543G9U5</accession>
<dbReference type="Pfam" id="PF13439">
    <property type="entry name" value="Glyco_transf_4"/>
    <property type="match status" value="1"/>
</dbReference>
<dbReference type="GO" id="GO:0016757">
    <property type="term" value="F:glycosyltransferase activity"/>
    <property type="evidence" value="ECO:0007669"/>
    <property type="project" value="UniProtKB-KW"/>
</dbReference>
<organism evidence="5 6">
    <name type="scientific">Pseudonocardia cypriaca</name>
    <dbReference type="NCBI Taxonomy" id="882449"/>
    <lineage>
        <taxon>Bacteria</taxon>
        <taxon>Bacillati</taxon>
        <taxon>Actinomycetota</taxon>
        <taxon>Actinomycetes</taxon>
        <taxon>Pseudonocardiales</taxon>
        <taxon>Pseudonocardiaceae</taxon>
        <taxon>Pseudonocardia</taxon>
    </lineage>
</organism>
<sequence>MTASATARTVHVVVPADIDDPARPSGGNAYDRRVCRALPATGRSVEEIAVAGAWPEPDAADRAELRRRLATVPDGAVVLLDGLVACAVPDVLAPHAGRLRLVVLVHLPLGDEVGLPPAVAADRAARERATLHLATTVVATSPWAARRLVAVHGLAADRVHVAPPGVEPAPLVPGDEAGGRLLCVGSITPTKGQDLLVEALAQIADRQWTCRLVGPLVRDTAHVAAVRERVERHRLGDRVEIAGPRTGADLDAVYAATDLLVLPSRAESYGMVVAEALARGIPVLAAAVDGVPETLGRAPDGALPGLLVPPADVAALAVALGRWLDEPELRRTARGAARARRGALTGWEVTARCLADLLT</sequence>
<dbReference type="SUPFAM" id="SSF53756">
    <property type="entry name" value="UDP-Glycosyltransferase/glycogen phosphorylase"/>
    <property type="match status" value="1"/>
</dbReference>
<evidence type="ECO:0000256" key="1">
    <source>
        <dbReference type="ARBA" id="ARBA00022676"/>
    </source>
</evidence>
<gene>
    <name evidence="5" type="ORF">FB388_0189</name>
</gene>
<keyword evidence="2 5" id="KW-0808">Transferase</keyword>
<dbReference type="CDD" id="cd03801">
    <property type="entry name" value="GT4_PimA-like"/>
    <property type="match status" value="1"/>
</dbReference>
<dbReference type="Gene3D" id="3.40.50.2000">
    <property type="entry name" value="Glycogen Phosphorylase B"/>
    <property type="match status" value="2"/>
</dbReference>
<keyword evidence="6" id="KW-1185">Reference proteome</keyword>
<evidence type="ECO:0000313" key="5">
    <source>
        <dbReference type="EMBL" id="TQM42853.1"/>
    </source>
</evidence>
<name>A0A543G9U5_9PSEU</name>
<evidence type="ECO:0000259" key="3">
    <source>
        <dbReference type="Pfam" id="PF00534"/>
    </source>
</evidence>
<dbReference type="PANTHER" id="PTHR12526">
    <property type="entry name" value="GLYCOSYLTRANSFERASE"/>
    <property type="match status" value="1"/>
</dbReference>
<comment type="caution">
    <text evidence="5">The sequence shown here is derived from an EMBL/GenBank/DDBJ whole genome shotgun (WGS) entry which is preliminary data.</text>
</comment>
<dbReference type="Pfam" id="PF00534">
    <property type="entry name" value="Glycos_transf_1"/>
    <property type="match status" value="1"/>
</dbReference>
<evidence type="ECO:0000313" key="6">
    <source>
        <dbReference type="Proteomes" id="UP000319818"/>
    </source>
</evidence>
<keyword evidence="1" id="KW-0328">Glycosyltransferase</keyword>
<feature type="domain" description="Glycosyl transferase family 1" evidence="3">
    <location>
        <begin position="181"/>
        <end position="339"/>
    </location>
</feature>
<dbReference type="Proteomes" id="UP000319818">
    <property type="component" value="Unassembled WGS sequence"/>
</dbReference>
<protein>
    <submittedName>
        <fullName evidence="5">Glycosyltransferase involved in cell wall biosynthesis</fullName>
    </submittedName>
</protein>
<proteinExistence type="predicted"/>
<evidence type="ECO:0000256" key="2">
    <source>
        <dbReference type="ARBA" id="ARBA00022679"/>
    </source>
</evidence>
<reference evidence="5 6" key="1">
    <citation type="submission" date="2019-06" db="EMBL/GenBank/DDBJ databases">
        <title>Sequencing the genomes of 1000 actinobacteria strains.</title>
        <authorList>
            <person name="Klenk H.-P."/>
        </authorList>
    </citation>
    <scope>NUCLEOTIDE SEQUENCE [LARGE SCALE GENOMIC DNA]</scope>
    <source>
        <strain evidence="5 6">DSM 45511</strain>
    </source>
</reference>
<dbReference type="PANTHER" id="PTHR12526:SF510">
    <property type="entry name" value="D-INOSITOL 3-PHOSPHATE GLYCOSYLTRANSFERASE"/>
    <property type="match status" value="1"/>
</dbReference>
<dbReference type="InterPro" id="IPR001296">
    <property type="entry name" value="Glyco_trans_1"/>
</dbReference>
<dbReference type="InterPro" id="IPR028098">
    <property type="entry name" value="Glyco_trans_4-like_N"/>
</dbReference>
<evidence type="ECO:0000259" key="4">
    <source>
        <dbReference type="Pfam" id="PF13439"/>
    </source>
</evidence>
<dbReference type="AlphaFoldDB" id="A0A543G9U5"/>
<feature type="domain" description="Glycosyltransferase subfamily 4-like N-terminal" evidence="4">
    <location>
        <begin position="92"/>
        <end position="168"/>
    </location>
</feature>